<dbReference type="InterPro" id="IPR001314">
    <property type="entry name" value="Peptidase_S1A"/>
</dbReference>
<evidence type="ECO:0000256" key="4">
    <source>
        <dbReference type="ARBA" id="ARBA00022825"/>
    </source>
</evidence>
<evidence type="ECO:0000256" key="3">
    <source>
        <dbReference type="ARBA" id="ARBA00022801"/>
    </source>
</evidence>
<name>A0A5E4A0M2_MARMO</name>
<dbReference type="InterPro" id="IPR033116">
    <property type="entry name" value="TRYPSIN_SER"/>
</dbReference>
<keyword evidence="4 7" id="KW-0720">Serine protease</keyword>
<dbReference type="PANTHER" id="PTHR24257">
    <property type="entry name" value="CHYMOTRYPSIN-LIKE ELASTASE FAMILY MEMBER"/>
    <property type="match status" value="1"/>
</dbReference>
<accession>A0A5E4A0M2</accession>
<dbReference type="GO" id="GO:0004252">
    <property type="term" value="F:serine-type endopeptidase activity"/>
    <property type="evidence" value="ECO:0007669"/>
    <property type="project" value="InterPro"/>
</dbReference>
<keyword evidence="3 7" id="KW-0378">Hydrolase</keyword>
<dbReference type="Proteomes" id="UP000335636">
    <property type="component" value="Unassembled WGS sequence"/>
</dbReference>
<reference evidence="10" key="1">
    <citation type="submission" date="2019-04" db="EMBL/GenBank/DDBJ databases">
        <authorList>
            <person name="Alioto T."/>
            <person name="Alioto T."/>
        </authorList>
    </citation>
    <scope>NUCLEOTIDE SEQUENCE [LARGE SCALE GENOMIC DNA]</scope>
</reference>
<keyword evidence="1 7" id="KW-0645">Protease</keyword>
<keyword evidence="6" id="KW-1015">Disulfide bond</keyword>
<evidence type="ECO:0000256" key="2">
    <source>
        <dbReference type="ARBA" id="ARBA00022729"/>
    </source>
</evidence>
<evidence type="ECO:0000256" key="7">
    <source>
        <dbReference type="RuleBase" id="RU363034"/>
    </source>
</evidence>
<dbReference type="FunFam" id="2.40.10.10:FF:000068">
    <property type="entry name" value="transmembrane protease serine 2"/>
    <property type="match status" value="1"/>
</dbReference>
<dbReference type="AlphaFoldDB" id="A0A5E4A0M2"/>
<sequence>MSAIPALGQVQEQPSPVRGAQGEGRQESEGTSAAETQEEPVTQDRAEKPPPRVRTGDEGWRPREQGGSCPAQPPPPLPLPTLPFSEGSQPHSPALLPPVPPASSCGVPSFPPNLSARVVGGDNAVPHSWPWQVSVLQSGTLDGKGGEGPQDLRADRRLFCTLLQISLQYLKDDTWRHTCGGTLISSNFVLTAAHCISNTLTYRVAVGKNDLTVDEEGSLFVGVDTIYVHEKWNSFLVRNDIALIKLAEPVELSDTIQVACLPEEDSVLPQDYPCFVTGWGRLWTNGPIADELQQGLQPVVDYATCSRWDWWSYMVTKSMVCAGGDGVISSCNGDSGGPLNCRGENGAWEVHGIVSFGSGQGCNTLKKPTVYTRVSAYIDWINQKMQL</sequence>
<dbReference type="FunFam" id="2.40.10.10:FF:000017">
    <property type="entry name" value="Chymotrypsin-like elastase family member 1"/>
    <property type="match status" value="1"/>
</dbReference>
<dbReference type="SMART" id="SM00020">
    <property type="entry name" value="Tryp_SPc"/>
    <property type="match status" value="1"/>
</dbReference>
<evidence type="ECO:0000313" key="11">
    <source>
        <dbReference type="Proteomes" id="UP000335636"/>
    </source>
</evidence>
<feature type="domain" description="Peptidase S1" evidence="9">
    <location>
        <begin position="118"/>
        <end position="386"/>
    </location>
</feature>
<dbReference type="PROSITE" id="PS00135">
    <property type="entry name" value="TRYPSIN_SER"/>
    <property type="match status" value="1"/>
</dbReference>
<dbReference type="InterPro" id="IPR050850">
    <property type="entry name" value="Peptidase_S1_Elastase_sf"/>
</dbReference>
<dbReference type="PRINTS" id="PR00722">
    <property type="entry name" value="CHYMOTRYPSIN"/>
</dbReference>
<dbReference type="Pfam" id="PF00089">
    <property type="entry name" value="Trypsin"/>
    <property type="match status" value="1"/>
</dbReference>
<dbReference type="GO" id="GO:0006508">
    <property type="term" value="P:proteolysis"/>
    <property type="evidence" value="ECO:0007669"/>
    <property type="project" value="UniProtKB-KW"/>
</dbReference>
<proteinExistence type="predicted"/>
<gene>
    <name evidence="10" type="ORF">MONAX_5E006738</name>
</gene>
<feature type="compositionally biased region" description="Pro residues" evidence="8">
    <location>
        <begin position="71"/>
        <end position="81"/>
    </location>
</feature>
<evidence type="ECO:0000256" key="5">
    <source>
        <dbReference type="ARBA" id="ARBA00023145"/>
    </source>
</evidence>
<evidence type="ECO:0000256" key="8">
    <source>
        <dbReference type="SAM" id="MobiDB-lite"/>
    </source>
</evidence>
<dbReference type="PROSITE" id="PS50240">
    <property type="entry name" value="TRYPSIN_DOM"/>
    <property type="match status" value="1"/>
</dbReference>
<evidence type="ECO:0000313" key="10">
    <source>
        <dbReference type="EMBL" id="VTJ50634.1"/>
    </source>
</evidence>
<dbReference type="InterPro" id="IPR018114">
    <property type="entry name" value="TRYPSIN_HIS"/>
</dbReference>
<dbReference type="InterPro" id="IPR043504">
    <property type="entry name" value="Peptidase_S1_PA_chymotrypsin"/>
</dbReference>
<keyword evidence="11" id="KW-1185">Reference proteome</keyword>
<evidence type="ECO:0000259" key="9">
    <source>
        <dbReference type="PROSITE" id="PS50240"/>
    </source>
</evidence>
<dbReference type="SUPFAM" id="SSF50494">
    <property type="entry name" value="Trypsin-like serine proteases"/>
    <property type="match status" value="1"/>
</dbReference>
<organism evidence="10 11">
    <name type="scientific">Marmota monax</name>
    <name type="common">Woodchuck</name>
    <dbReference type="NCBI Taxonomy" id="9995"/>
    <lineage>
        <taxon>Eukaryota</taxon>
        <taxon>Metazoa</taxon>
        <taxon>Chordata</taxon>
        <taxon>Craniata</taxon>
        <taxon>Vertebrata</taxon>
        <taxon>Euteleostomi</taxon>
        <taxon>Mammalia</taxon>
        <taxon>Eutheria</taxon>
        <taxon>Euarchontoglires</taxon>
        <taxon>Glires</taxon>
        <taxon>Rodentia</taxon>
        <taxon>Sciuromorpha</taxon>
        <taxon>Sciuridae</taxon>
        <taxon>Xerinae</taxon>
        <taxon>Marmotini</taxon>
        <taxon>Marmota</taxon>
    </lineage>
</organism>
<dbReference type="EMBL" id="CABDUW010000001">
    <property type="protein sequence ID" value="VTJ50634.1"/>
    <property type="molecule type" value="Genomic_DNA"/>
</dbReference>
<keyword evidence="5" id="KW-0865">Zymogen</keyword>
<dbReference type="Gene3D" id="2.40.10.10">
    <property type="entry name" value="Trypsin-like serine proteases"/>
    <property type="match status" value="2"/>
</dbReference>
<dbReference type="GO" id="GO:0005615">
    <property type="term" value="C:extracellular space"/>
    <property type="evidence" value="ECO:0007669"/>
    <property type="project" value="TreeGrafter"/>
</dbReference>
<dbReference type="CDD" id="cd00190">
    <property type="entry name" value="Tryp_SPc"/>
    <property type="match status" value="1"/>
</dbReference>
<feature type="compositionally biased region" description="Basic and acidic residues" evidence="8">
    <location>
        <begin position="42"/>
        <end position="64"/>
    </location>
</feature>
<evidence type="ECO:0000256" key="1">
    <source>
        <dbReference type="ARBA" id="ARBA00022670"/>
    </source>
</evidence>
<evidence type="ECO:0000256" key="6">
    <source>
        <dbReference type="ARBA" id="ARBA00023157"/>
    </source>
</evidence>
<dbReference type="InterPro" id="IPR001254">
    <property type="entry name" value="Trypsin_dom"/>
</dbReference>
<protein>
    <recommendedName>
        <fullName evidence="9">Peptidase S1 domain-containing protein</fullName>
    </recommendedName>
</protein>
<dbReference type="PANTHER" id="PTHR24257:SF31">
    <property type="entry name" value="ELASTASE 3 LIKE ISOFORM X1"/>
    <property type="match status" value="1"/>
</dbReference>
<feature type="region of interest" description="Disordered" evidence="8">
    <location>
        <begin position="1"/>
        <end position="103"/>
    </location>
</feature>
<dbReference type="PROSITE" id="PS00134">
    <property type="entry name" value="TRYPSIN_HIS"/>
    <property type="match status" value="1"/>
</dbReference>
<dbReference type="InterPro" id="IPR009003">
    <property type="entry name" value="Peptidase_S1_PA"/>
</dbReference>
<keyword evidence="2" id="KW-0732">Signal</keyword>
<comment type="caution">
    <text evidence="10">The sequence shown here is derived from an EMBL/GenBank/DDBJ whole genome shotgun (WGS) entry which is preliminary data.</text>
</comment>